<protein>
    <submittedName>
        <fullName evidence="2">Uncharacterized protein</fullName>
    </submittedName>
</protein>
<feature type="compositionally biased region" description="Basic and acidic residues" evidence="1">
    <location>
        <begin position="106"/>
        <end position="116"/>
    </location>
</feature>
<gene>
    <name evidence="2" type="ORF">ElyMa_000167000</name>
</gene>
<sequence length="130" mass="14690">MERIQDVSPAPPLLLALFHRMTRRRPTFKQPPAGDSDPTCPLAAASPNDSQPITDRQEILILTKSFAVVESVGEKTRTPSDPERAVDIRHEAHVFGVGTFIVKDRSQQRLKKDNNITRHRAKRRSSELIE</sequence>
<dbReference type="AlphaFoldDB" id="A0AAV4ET17"/>
<evidence type="ECO:0000256" key="1">
    <source>
        <dbReference type="SAM" id="MobiDB-lite"/>
    </source>
</evidence>
<feature type="region of interest" description="Disordered" evidence="1">
    <location>
        <begin position="106"/>
        <end position="130"/>
    </location>
</feature>
<organism evidence="2 3">
    <name type="scientific">Elysia marginata</name>
    <dbReference type="NCBI Taxonomy" id="1093978"/>
    <lineage>
        <taxon>Eukaryota</taxon>
        <taxon>Metazoa</taxon>
        <taxon>Spiralia</taxon>
        <taxon>Lophotrochozoa</taxon>
        <taxon>Mollusca</taxon>
        <taxon>Gastropoda</taxon>
        <taxon>Heterobranchia</taxon>
        <taxon>Euthyneura</taxon>
        <taxon>Panpulmonata</taxon>
        <taxon>Sacoglossa</taxon>
        <taxon>Placobranchoidea</taxon>
        <taxon>Plakobranchidae</taxon>
        <taxon>Elysia</taxon>
    </lineage>
</organism>
<feature type="region of interest" description="Disordered" evidence="1">
    <location>
        <begin position="24"/>
        <end position="52"/>
    </location>
</feature>
<keyword evidence="3" id="KW-1185">Reference proteome</keyword>
<dbReference type="Proteomes" id="UP000762676">
    <property type="component" value="Unassembled WGS sequence"/>
</dbReference>
<reference evidence="2 3" key="1">
    <citation type="journal article" date="2021" name="Elife">
        <title>Chloroplast acquisition without the gene transfer in kleptoplastic sea slugs, Plakobranchus ocellatus.</title>
        <authorList>
            <person name="Maeda T."/>
            <person name="Takahashi S."/>
            <person name="Yoshida T."/>
            <person name="Shimamura S."/>
            <person name="Takaki Y."/>
            <person name="Nagai Y."/>
            <person name="Toyoda A."/>
            <person name="Suzuki Y."/>
            <person name="Arimoto A."/>
            <person name="Ishii H."/>
            <person name="Satoh N."/>
            <person name="Nishiyama T."/>
            <person name="Hasebe M."/>
            <person name="Maruyama T."/>
            <person name="Minagawa J."/>
            <person name="Obokata J."/>
            <person name="Shigenobu S."/>
        </authorList>
    </citation>
    <scope>NUCLEOTIDE SEQUENCE [LARGE SCALE GENOMIC DNA]</scope>
</reference>
<comment type="caution">
    <text evidence="2">The sequence shown here is derived from an EMBL/GenBank/DDBJ whole genome shotgun (WGS) entry which is preliminary data.</text>
</comment>
<accession>A0AAV4ET17</accession>
<dbReference type="EMBL" id="BMAT01000318">
    <property type="protein sequence ID" value="GFR63919.1"/>
    <property type="molecule type" value="Genomic_DNA"/>
</dbReference>
<name>A0AAV4ET17_9GAST</name>
<evidence type="ECO:0000313" key="3">
    <source>
        <dbReference type="Proteomes" id="UP000762676"/>
    </source>
</evidence>
<proteinExistence type="predicted"/>
<evidence type="ECO:0000313" key="2">
    <source>
        <dbReference type="EMBL" id="GFR63919.1"/>
    </source>
</evidence>